<feature type="transmembrane region" description="Helical" evidence="1">
    <location>
        <begin position="192"/>
        <end position="213"/>
    </location>
</feature>
<feature type="transmembrane region" description="Helical" evidence="1">
    <location>
        <begin position="289"/>
        <end position="308"/>
    </location>
</feature>
<evidence type="ECO:0008006" key="4">
    <source>
        <dbReference type="Google" id="ProtNLM"/>
    </source>
</evidence>
<feature type="transmembrane region" description="Helical" evidence="1">
    <location>
        <begin position="234"/>
        <end position="256"/>
    </location>
</feature>
<dbReference type="EMBL" id="JBHUEA010000014">
    <property type="protein sequence ID" value="MFD1721862.1"/>
    <property type="molecule type" value="Genomic_DNA"/>
</dbReference>
<gene>
    <name evidence="2" type="ORF">ACFSBI_09890</name>
</gene>
<reference evidence="3" key="1">
    <citation type="journal article" date="2019" name="Int. J. Syst. Evol. Microbiol.">
        <title>The Global Catalogue of Microorganisms (GCM) 10K type strain sequencing project: providing services to taxonomists for standard genome sequencing and annotation.</title>
        <authorList>
            <consortium name="The Broad Institute Genomics Platform"/>
            <consortium name="The Broad Institute Genome Sequencing Center for Infectious Disease"/>
            <person name="Wu L."/>
            <person name="Ma J."/>
        </authorList>
    </citation>
    <scope>NUCLEOTIDE SEQUENCE [LARGE SCALE GENOMIC DNA]</scope>
    <source>
        <strain evidence="3">CGMCC 1.12471</strain>
    </source>
</reference>
<accession>A0ABW4LF24</accession>
<keyword evidence="1" id="KW-1133">Transmembrane helix</keyword>
<feature type="transmembrane region" description="Helical" evidence="1">
    <location>
        <begin position="101"/>
        <end position="120"/>
    </location>
</feature>
<organism evidence="2 3">
    <name type="scientific">Amnibacterium endophyticum</name>
    <dbReference type="NCBI Taxonomy" id="2109337"/>
    <lineage>
        <taxon>Bacteria</taxon>
        <taxon>Bacillati</taxon>
        <taxon>Actinomycetota</taxon>
        <taxon>Actinomycetes</taxon>
        <taxon>Micrococcales</taxon>
        <taxon>Microbacteriaceae</taxon>
        <taxon>Amnibacterium</taxon>
    </lineage>
</organism>
<evidence type="ECO:0000313" key="3">
    <source>
        <dbReference type="Proteomes" id="UP001597347"/>
    </source>
</evidence>
<keyword evidence="3" id="KW-1185">Reference proteome</keyword>
<feature type="transmembrane region" description="Helical" evidence="1">
    <location>
        <begin position="320"/>
        <end position="347"/>
    </location>
</feature>
<keyword evidence="1" id="KW-0472">Membrane</keyword>
<sequence length="395" mass="40466">MERAICVASEASPISRSGRGRRVSLDLPLRLLALLLPRLVRLRYLEEWRADLVGASQLGLPRRDVVLGAFSLVVRIDRDRPEHSGEPRGALPRRLARRGGGLLVAAAGVLAGLYLTGGNLPDPGVAPSAAPLFLIASRGLAILALAAGACAVLFLLGAGIAARTWLTRGSLLALITGPALVAAGFADPAGRPVAPLIGLMVLLAGLIGGAVVAAGSPALQLQPRTASRARRVPVAVGGMTLLLAVVALGGVDALIWNPQSKVPGQTVQAIYAGMIERDGFDIAMHFSSIAIWAVLWTAAGVAVLVGACRRSAAALTPRRIAILMLGLTSAAVFFRFFASFGIGMSIADSFNTGGGDGSAMSAVLAFIGQLTLAGSAIALGWVPRPIRGPGTLSTS</sequence>
<evidence type="ECO:0000313" key="2">
    <source>
        <dbReference type="EMBL" id="MFD1721862.1"/>
    </source>
</evidence>
<comment type="caution">
    <text evidence="2">The sequence shown here is derived from an EMBL/GenBank/DDBJ whole genome shotgun (WGS) entry which is preliminary data.</text>
</comment>
<feature type="transmembrane region" description="Helical" evidence="1">
    <location>
        <begin position="169"/>
        <end position="186"/>
    </location>
</feature>
<protein>
    <recommendedName>
        <fullName evidence="4">Integral membrane protein</fullName>
    </recommendedName>
</protein>
<feature type="transmembrane region" description="Helical" evidence="1">
    <location>
        <begin position="359"/>
        <end position="382"/>
    </location>
</feature>
<dbReference type="RefSeq" id="WP_377934649.1">
    <property type="nucleotide sequence ID" value="NZ_JBHUEA010000014.1"/>
</dbReference>
<name>A0ABW4LF24_9MICO</name>
<feature type="transmembrane region" description="Helical" evidence="1">
    <location>
        <begin position="140"/>
        <end position="162"/>
    </location>
</feature>
<evidence type="ECO:0000256" key="1">
    <source>
        <dbReference type="SAM" id="Phobius"/>
    </source>
</evidence>
<keyword evidence="1" id="KW-0812">Transmembrane</keyword>
<dbReference type="Proteomes" id="UP001597347">
    <property type="component" value="Unassembled WGS sequence"/>
</dbReference>
<proteinExistence type="predicted"/>